<dbReference type="InterPro" id="IPR052719">
    <property type="entry name" value="CvpA-like"/>
</dbReference>
<sequence length="234" mass="25129">MEGWTAFDIVVGLTVGLCFLVALAKGFTRLTLGIAAWIGAAVITLYAFTPVSALAREMVSPPEIADILTVPVVFITALVLLKLLASALGDGVASSGVGFLDRSLGGLLGLLFGLALVSTAYLGLSALIKPADQPDWVREAKSRPLLSYGARLVADLGPELGRRAVETDTGQRVMEKQRETAPRLRQSVEKAAEPIYEEGQRRMLDRTVQELLKESDQCDPEVDRNCPAGTPPRR</sequence>
<name>A0A4R2PGV9_RHOSA</name>
<feature type="region of interest" description="Disordered" evidence="5">
    <location>
        <begin position="212"/>
        <end position="234"/>
    </location>
</feature>
<accession>A0A4R2PGV9</accession>
<proteinExistence type="predicted"/>
<keyword evidence="3 6" id="KW-1133">Transmembrane helix</keyword>
<dbReference type="OrthoDB" id="9806894at2"/>
<reference evidence="7 8" key="1">
    <citation type="submission" date="2019-03" db="EMBL/GenBank/DDBJ databases">
        <title>Genomic Encyclopedia of Type Strains, Phase IV (KMG-IV): sequencing the most valuable type-strain genomes for metagenomic binning, comparative biology and taxonomic classification.</title>
        <authorList>
            <person name="Goeker M."/>
        </authorList>
    </citation>
    <scope>NUCLEOTIDE SEQUENCE [LARGE SCALE GENOMIC DNA]</scope>
    <source>
        <strain evidence="7 8">DSM 2132</strain>
    </source>
</reference>
<dbReference type="PANTHER" id="PTHR36926">
    <property type="entry name" value="COLICIN V PRODUCTION PROTEIN"/>
    <property type="match status" value="1"/>
</dbReference>
<dbReference type="EMBL" id="SLXO01000006">
    <property type="protein sequence ID" value="TCP33864.1"/>
    <property type="molecule type" value="Genomic_DNA"/>
</dbReference>
<dbReference type="InParanoid" id="A0A4R2PGV9"/>
<comment type="subcellular location">
    <subcellularLocation>
        <location evidence="1">Membrane</location>
        <topology evidence="1">Multi-pass membrane protein</topology>
    </subcellularLocation>
</comment>
<feature type="transmembrane region" description="Helical" evidence="6">
    <location>
        <begin position="34"/>
        <end position="55"/>
    </location>
</feature>
<keyword evidence="8" id="KW-1185">Reference proteome</keyword>
<evidence type="ECO:0000256" key="1">
    <source>
        <dbReference type="ARBA" id="ARBA00004141"/>
    </source>
</evidence>
<feature type="transmembrane region" description="Helical" evidence="6">
    <location>
        <begin position="108"/>
        <end position="128"/>
    </location>
</feature>
<evidence type="ECO:0000256" key="3">
    <source>
        <dbReference type="ARBA" id="ARBA00022989"/>
    </source>
</evidence>
<dbReference type="AlphaFoldDB" id="A0A4R2PGV9"/>
<dbReference type="GO" id="GO:0009403">
    <property type="term" value="P:toxin biosynthetic process"/>
    <property type="evidence" value="ECO:0007669"/>
    <property type="project" value="InterPro"/>
</dbReference>
<dbReference type="Proteomes" id="UP000295399">
    <property type="component" value="Unassembled WGS sequence"/>
</dbReference>
<dbReference type="InterPro" id="IPR003825">
    <property type="entry name" value="Colicin-V_CvpA"/>
</dbReference>
<protein>
    <submittedName>
        <fullName evidence="7">Membrane protein required for colicin V production</fullName>
    </submittedName>
</protein>
<evidence type="ECO:0000256" key="5">
    <source>
        <dbReference type="SAM" id="MobiDB-lite"/>
    </source>
</evidence>
<evidence type="ECO:0000256" key="6">
    <source>
        <dbReference type="SAM" id="Phobius"/>
    </source>
</evidence>
<dbReference type="PANTHER" id="PTHR36926:SF1">
    <property type="entry name" value="COLICIN V PRODUCTION PROTEIN"/>
    <property type="match status" value="1"/>
</dbReference>
<gene>
    <name evidence="7" type="ORF">EV659_10622</name>
</gene>
<dbReference type="GO" id="GO:0016020">
    <property type="term" value="C:membrane"/>
    <property type="evidence" value="ECO:0007669"/>
    <property type="project" value="UniProtKB-SubCell"/>
</dbReference>
<comment type="caution">
    <text evidence="7">The sequence shown here is derived from an EMBL/GenBank/DDBJ whole genome shotgun (WGS) entry which is preliminary data.</text>
</comment>
<keyword evidence="4 6" id="KW-0472">Membrane</keyword>
<feature type="compositionally biased region" description="Basic and acidic residues" evidence="5">
    <location>
        <begin position="212"/>
        <end position="224"/>
    </location>
</feature>
<dbReference type="RefSeq" id="WP_132708533.1">
    <property type="nucleotide sequence ID" value="NZ_JACIGF010000006.1"/>
</dbReference>
<organism evidence="7 8">
    <name type="scientific">Rhodothalassium salexigens DSM 2132</name>
    <dbReference type="NCBI Taxonomy" id="1188247"/>
    <lineage>
        <taxon>Bacteria</taxon>
        <taxon>Pseudomonadati</taxon>
        <taxon>Pseudomonadota</taxon>
        <taxon>Alphaproteobacteria</taxon>
        <taxon>Rhodothalassiales</taxon>
        <taxon>Rhodothalassiaceae</taxon>
        <taxon>Rhodothalassium</taxon>
    </lineage>
</organism>
<evidence type="ECO:0000256" key="2">
    <source>
        <dbReference type="ARBA" id="ARBA00022692"/>
    </source>
</evidence>
<dbReference type="Pfam" id="PF02674">
    <property type="entry name" value="Colicin_V"/>
    <property type="match status" value="1"/>
</dbReference>
<evidence type="ECO:0000313" key="8">
    <source>
        <dbReference type="Proteomes" id="UP000295399"/>
    </source>
</evidence>
<evidence type="ECO:0000256" key="4">
    <source>
        <dbReference type="ARBA" id="ARBA00023136"/>
    </source>
</evidence>
<keyword evidence="2 6" id="KW-0812">Transmembrane</keyword>
<evidence type="ECO:0000313" key="7">
    <source>
        <dbReference type="EMBL" id="TCP33864.1"/>
    </source>
</evidence>
<feature type="transmembrane region" description="Helical" evidence="6">
    <location>
        <begin position="67"/>
        <end position="88"/>
    </location>
</feature>